<keyword evidence="1" id="KW-0645">Protease</keyword>
<dbReference type="SUPFAM" id="SSF49464">
    <property type="entry name" value="Carboxypeptidase regulatory domain-like"/>
    <property type="match status" value="1"/>
</dbReference>
<dbReference type="Proteomes" id="UP000614216">
    <property type="component" value="Unassembled WGS sequence"/>
</dbReference>
<dbReference type="InterPro" id="IPR008969">
    <property type="entry name" value="CarboxyPept-like_regulatory"/>
</dbReference>
<comment type="caution">
    <text evidence="1">The sequence shown here is derived from an EMBL/GenBank/DDBJ whole genome shotgun (WGS) entry which is preliminary data.</text>
</comment>
<organism evidence="1 2">
    <name type="scientific">Fulvivirga marina</name>
    <dbReference type="NCBI Taxonomy" id="2494733"/>
    <lineage>
        <taxon>Bacteria</taxon>
        <taxon>Pseudomonadati</taxon>
        <taxon>Bacteroidota</taxon>
        <taxon>Cytophagia</taxon>
        <taxon>Cytophagales</taxon>
        <taxon>Fulvivirgaceae</taxon>
        <taxon>Fulvivirga</taxon>
    </lineage>
</organism>
<proteinExistence type="predicted"/>
<evidence type="ECO:0000313" key="1">
    <source>
        <dbReference type="EMBL" id="MBL6448714.1"/>
    </source>
</evidence>
<keyword evidence="1" id="KW-0378">Hydrolase</keyword>
<reference evidence="1" key="1">
    <citation type="submission" date="2021-01" db="EMBL/GenBank/DDBJ databases">
        <title>Fulvivirga kasyanovii gen. nov., sp nov., a novel member of the phylum Bacteroidetes isolated from seawater in a mussel farm.</title>
        <authorList>
            <person name="Zhao L.-H."/>
            <person name="Wang Z.-J."/>
        </authorList>
    </citation>
    <scope>NUCLEOTIDE SEQUENCE</scope>
    <source>
        <strain evidence="1">29W222</strain>
    </source>
</reference>
<dbReference type="GO" id="GO:0004180">
    <property type="term" value="F:carboxypeptidase activity"/>
    <property type="evidence" value="ECO:0007669"/>
    <property type="project" value="UniProtKB-KW"/>
</dbReference>
<keyword evidence="1" id="KW-0121">Carboxypeptidase</keyword>
<gene>
    <name evidence="1" type="ORF">JMN32_20545</name>
</gene>
<keyword evidence="2" id="KW-1185">Reference proteome</keyword>
<dbReference type="Pfam" id="PF13715">
    <property type="entry name" value="CarbopepD_reg_2"/>
    <property type="match status" value="1"/>
</dbReference>
<dbReference type="Gene3D" id="2.60.40.1120">
    <property type="entry name" value="Carboxypeptidase-like, regulatory domain"/>
    <property type="match status" value="1"/>
</dbReference>
<dbReference type="RefSeq" id="WP_202858246.1">
    <property type="nucleotide sequence ID" value="NZ_JAEUGD010000064.1"/>
</dbReference>
<dbReference type="EMBL" id="JAEUGD010000064">
    <property type="protein sequence ID" value="MBL6448714.1"/>
    <property type="molecule type" value="Genomic_DNA"/>
</dbReference>
<sequence>MQHASLISYFSVLLLLLFIQPLAAQNNRITRTVINSETNEPVPYATVSFPEQQYGFSTNASGQFQLQVNPTMLKRKVVISSIGFESFESTLGDLAKTKSDSISLHPKVTVLKEILVKAKAETPQDIIRRAEKKLKTFLRQNPYYLYAFYKEEIKKNNAYVGYTEAYGIFHISGYHPAYNRKNTLFSYDLAQWKNIRRSKYQISSECNDTVPRLLEVDKLIKAKSEYLYNGPFSKLRDQFRFTIDSLTSYNNEDVFIISFTPAQLEDISYRGNAYIKADDYALLKLEIWEESAERLFYSNCSIENVSAHFNLTYVKVGEKYYLNNIRLTSNYGSTPIEEHIEISGGEFRDSNVTKFNEEQRLIIYKEMTNPDIVYTSEFWAQHDRPIPSDVNDDLSTDAPLPRQFFTSSGKRIIPLPDTYSSYQEMFKDRDVFRIFLNADY</sequence>
<dbReference type="AlphaFoldDB" id="A0A937KDQ7"/>
<evidence type="ECO:0000313" key="2">
    <source>
        <dbReference type="Proteomes" id="UP000614216"/>
    </source>
</evidence>
<protein>
    <submittedName>
        <fullName evidence="1">Carboxypeptidase-like regulatory domain-containing protein</fullName>
    </submittedName>
</protein>
<accession>A0A937KDQ7</accession>
<name>A0A937KDQ7_9BACT</name>